<evidence type="ECO:0000313" key="4">
    <source>
        <dbReference type="EMBL" id="GGS28692.1"/>
    </source>
</evidence>
<dbReference type="Gene3D" id="3.30.70.270">
    <property type="match status" value="1"/>
</dbReference>
<feature type="compositionally biased region" description="Basic and acidic residues" evidence="1">
    <location>
        <begin position="380"/>
        <end position="394"/>
    </location>
</feature>
<reference evidence="5" key="1">
    <citation type="journal article" date="2019" name="Int. J. Syst. Evol. Microbiol.">
        <title>The Global Catalogue of Microorganisms (GCM) 10K type strain sequencing project: providing services to taxonomists for standard genome sequencing and annotation.</title>
        <authorList>
            <consortium name="The Broad Institute Genomics Platform"/>
            <consortium name="The Broad Institute Genome Sequencing Center for Infectious Disease"/>
            <person name="Wu L."/>
            <person name="Ma J."/>
        </authorList>
    </citation>
    <scope>NUCLEOTIDE SEQUENCE [LARGE SCALE GENOMIC DNA]</scope>
    <source>
        <strain evidence="5">JCM 31406</strain>
    </source>
</reference>
<gene>
    <name evidence="4" type="ORF">GCM10008961_20450</name>
</gene>
<dbReference type="InterPro" id="IPR000160">
    <property type="entry name" value="GGDEF_dom"/>
</dbReference>
<dbReference type="PANTHER" id="PTHR45138">
    <property type="entry name" value="REGULATORY COMPONENTS OF SENSORY TRANSDUCTION SYSTEM"/>
    <property type="match status" value="1"/>
</dbReference>
<dbReference type="Pfam" id="PF00990">
    <property type="entry name" value="GGDEF"/>
    <property type="match status" value="1"/>
</dbReference>
<dbReference type="EMBL" id="BMQO01000008">
    <property type="protein sequence ID" value="GGS28692.1"/>
    <property type="molecule type" value="Genomic_DNA"/>
</dbReference>
<keyword evidence="2" id="KW-0812">Transmembrane</keyword>
<feature type="transmembrane region" description="Helical" evidence="2">
    <location>
        <begin position="175"/>
        <end position="194"/>
    </location>
</feature>
<dbReference type="PANTHER" id="PTHR45138:SF9">
    <property type="entry name" value="DIGUANYLATE CYCLASE DGCM-RELATED"/>
    <property type="match status" value="1"/>
</dbReference>
<feature type="transmembrane region" description="Helical" evidence="2">
    <location>
        <begin position="127"/>
        <end position="154"/>
    </location>
</feature>
<evidence type="ECO:0000259" key="3">
    <source>
        <dbReference type="PROSITE" id="PS50887"/>
    </source>
</evidence>
<feature type="transmembrane region" description="Helical" evidence="2">
    <location>
        <begin position="62"/>
        <end position="82"/>
    </location>
</feature>
<keyword evidence="5" id="KW-1185">Reference proteome</keyword>
<feature type="transmembrane region" description="Helical" evidence="2">
    <location>
        <begin position="38"/>
        <end position="56"/>
    </location>
</feature>
<feature type="domain" description="GGDEF" evidence="3">
    <location>
        <begin position="234"/>
        <end position="361"/>
    </location>
</feature>
<evidence type="ECO:0000313" key="5">
    <source>
        <dbReference type="Proteomes" id="UP000620633"/>
    </source>
</evidence>
<dbReference type="SUPFAM" id="SSF55073">
    <property type="entry name" value="Nucleotide cyclase"/>
    <property type="match status" value="1"/>
</dbReference>
<dbReference type="PROSITE" id="PS50887">
    <property type="entry name" value="GGDEF"/>
    <property type="match status" value="1"/>
</dbReference>
<dbReference type="InterPro" id="IPR043128">
    <property type="entry name" value="Rev_trsase/Diguanyl_cyclase"/>
</dbReference>
<organism evidence="4 5">
    <name type="scientific">Deinococcus knuensis</name>
    <dbReference type="NCBI Taxonomy" id="1837380"/>
    <lineage>
        <taxon>Bacteria</taxon>
        <taxon>Thermotogati</taxon>
        <taxon>Deinococcota</taxon>
        <taxon>Deinococci</taxon>
        <taxon>Deinococcales</taxon>
        <taxon>Deinococcaceae</taxon>
        <taxon>Deinococcus</taxon>
    </lineage>
</organism>
<dbReference type="InterPro" id="IPR050469">
    <property type="entry name" value="Diguanylate_Cyclase"/>
</dbReference>
<evidence type="ECO:0000256" key="1">
    <source>
        <dbReference type="SAM" id="MobiDB-lite"/>
    </source>
</evidence>
<evidence type="ECO:0000256" key="2">
    <source>
        <dbReference type="SAM" id="Phobius"/>
    </source>
</evidence>
<keyword evidence="2" id="KW-0472">Membrane</keyword>
<proteinExistence type="predicted"/>
<feature type="transmembrane region" description="Helical" evidence="2">
    <location>
        <begin position="94"/>
        <end position="112"/>
    </location>
</feature>
<name>A0ABQ2SH79_9DEIO</name>
<feature type="region of interest" description="Disordered" evidence="1">
    <location>
        <begin position="362"/>
        <end position="423"/>
    </location>
</feature>
<keyword evidence="2" id="KW-1133">Transmembrane helix</keyword>
<sequence>MRAWWARLRTWRREWLGAPRPGRVLDGPEITRVKVRGYLFAVLAATPGLVMLLHLLAQRGAWVTAALHLSVMVGAVVMFVLVVRRPARLPVAEWVFAGLLTVSGVGFLVLYAQRPEQVLGHDLLGNVMLFIVAGLLLVLPPQASVPVALLLLLAYRTEVRLLSGLSSADLLVPQWVNTGMFALLIVGVVMRQTLSELAGRMQAAQELSVRDPLTGLLNRRGFDAQVRAARAVRAGGSLLVLDVDAFKPINDRFGHAVGDQVLELIGRVLLEHVPGGGVAARWGGEEFIVFTPDDEDGAARLAETVRAAVAATPWNDLRVTVSIGVSGWDAAQAMQHAFLRADDAMYAAKAAGRDRVVRATGEPRLPDAAPGSHHAPHRPPRAEAPRPDTHRPEAHLPVPRPQQPSGHDPDGAAPTARPERCES</sequence>
<comment type="caution">
    <text evidence="4">The sequence shown here is derived from an EMBL/GenBank/DDBJ whole genome shotgun (WGS) entry which is preliminary data.</text>
</comment>
<accession>A0ABQ2SH79</accession>
<dbReference type="SMART" id="SM00267">
    <property type="entry name" value="GGDEF"/>
    <property type="match status" value="1"/>
</dbReference>
<dbReference type="NCBIfam" id="TIGR00254">
    <property type="entry name" value="GGDEF"/>
    <property type="match status" value="1"/>
</dbReference>
<dbReference type="Proteomes" id="UP000620633">
    <property type="component" value="Unassembled WGS sequence"/>
</dbReference>
<dbReference type="InterPro" id="IPR029787">
    <property type="entry name" value="Nucleotide_cyclase"/>
</dbReference>
<dbReference type="CDD" id="cd01949">
    <property type="entry name" value="GGDEF"/>
    <property type="match status" value="1"/>
</dbReference>
<protein>
    <recommendedName>
        <fullName evidence="3">GGDEF domain-containing protein</fullName>
    </recommendedName>
</protein>